<accession>A0A9X1YI58</accession>
<gene>
    <name evidence="2" type="ORF">LPC04_08935</name>
</gene>
<protein>
    <submittedName>
        <fullName evidence="2">Glycosyltransferase</fullName>
    </submittedName>
</protein>
<dbReference type="SUPFAM" id="SSF53448">
    <property type="entry name" value="Nucleotide-diphospho-sugar transferases"/>
    <property type="match status" value="1"/>
</dbReference>
<dbReference type="AlphaFoldDB" id="A0A9X1YI58"/>
<dbReference type="Gene3D" id="3.90.550.10">
    <property type="entry name" value="Spore Coat Polysaccharide Biosynthesis Protein SpsA, Chain A"/>
    <property type="match status" value="1"/>
</dbReference>
<proteinExistence type="predicted"/>
<evidence type="ECO:0000259" key="1">
    <source>
        <dbReference type="Pfam" id="PF00535"/>
    </source>
</evidence>
<dbReference type="Pfam" id="PF00535">
    <property type="entry name" value="Glycos_transf_2"/>
    <property type="match status" value="1"/>
</dbReference>
<dbReference type="EMBL" id="JAJLJH010000001">
    <property type="protein sequence ID" value="MCK9685830.1"/>
    <property type="molecule type" value="Genomic_DNA"/>
</dbReference>
<dbReference type="InterPro" id="IPR029044">
    <property type="entry name" value="Nucleotide-diphossugar_trans"/>
</dbReference>
<dbReference type="InterPro" id="IPR001173">
    <property type="entry name" value="Glyco_trans_2-like"/>
</dbReference>
<evidence type="ECO:0000313" key="2">
    <source>
        <dbReference type="EMBL" id="MCK9685830.1"/>
    </source>
</evidence>
<comment type="caution">
    <text evidence="2">The sequence shown here is derived from an EMBL/GenBank/DDBJ whole genome shotgun (WGS) entry which is preliminary data.</text>
</comment>
<dbReference type="CDD" id="cd00761">
    <property type="entry name" value="Glyco_tranf_GTA_type"/>
    <property type="match status" value="1"/>
</dbReference>
<dbReference type="Proteomes" id="UP001139353">
    <property type="component" value="Unassembled WGS sequence"/>
</dbReference>
<keyword evidence="3" id="KW-1185">Reference proteome</keyword>
<evidence type="ECO:0000313" key="3">
    <source>
        <dbReference type="Proteomes" id="UP001139353"/>
    </source>
</evidence>
<reference evidence="2" key="1">
    <citation type="submission" date="2021-11" db="EMBL/GenBank/DDBJ databases">
        <title>BS-T2-15 a new species belonging to the Comamonadaceae family isolated from the soil of a French oak forest.</title>
        <authorList>
            <person name="Mieszkin S."/>
            <person name="Alain K."/>
        </authorList>
    </citation>
    <scope>NUCLEOTIDE SEQUENCE</scope>
    <source>
        <strain evidence="2">BS-T2-15</strain>
    </source>
</reference>
<name>A0A9X1YI58_9BURK</name>
<organism evidence="2 3">
    <name type="scientific">Scleromatobacter humisilvae</name>
    <dbReference type="NCBI Taxonomy" id="2897159"/>
    <lineage>
        <taxon>Bacteria</taxon>
        <taxon>Pseudomonadati</taxon>
        <taxon>Pseudomonadota</taxon>
        <taxon>Betaproteobacteria</taxon>
        <taxon>Burkholderiales</taxon>
        <taxon>Sphaerotilaceae</taxon>
        <taxon>Scleromatobacter</taxon>
    </lineage>
</organism>
<dbReference type="RefSeq" id="WP_275681822.1">
    <property type="nucleotide sequence ID" value="NZ_JAJLJH010000001.1"/>
</dbReference>
<sequence>MSAVVLIPTTGAPSLRRAVESVLAQTVPTACYVVCDGPQFRAQVDDALRGLDVPVCVLPRNVGAGGFYGHRIYAAFAHLVDEDHVLFLDQDNFLSPEHVAQCIDLIAARRLQWCYSLRNICTPEGEFLCRDDCESLGKWPAFTNSHLIDTSSYCVRREVLLQSAHVWHGKWGQDRVFAQVMMQNFKAFDCTGRYTVQYCLGGNEGSVTKEFFEQGNAQMLQRYKRGFPWTKA</sequence>
<feature type="domain" description="Glycosyltransferase 2-like" evidence="1">
    <location>
        <begin position="5"/>
        <end position="110"/>
    </location>
</feature>